<organism evidence="1 2">
    <name type="scientific">Ectobacillus funiculus</name>
    <dbReference type="NCBI Taxonomy" id="137993"/>
    <lineage>
        <taxon>Bacteria</taxon>
        <taxon>Bacillati</taxon>
        <taxon>Bacillota</taxon>
        <taxon>Bacilli</taxon>
        <taxon>Bacillales</taxon>
        <taxon>Bacillaceae</taxon>
        <taxon>Ectobacillus</taxon>
    </lineage>
</organism>
<protein>
    <submittedName>
        <fullName evidence="1">DNA-binding protein</fullName>
    </submittedName>
</protein>
<accession>A0ABV5WAQ4</accession>
<keyword evidence="2" id="KW-1185">Reference proteome</keyword>
<dbReference type="Gene3D" id="3.40.50.880">
    <property type="match status" value="1"/>
</dbReference>
<evidence type="ECO:0000313" key="1">
    <source>
        <dbReference type="EMBL" id="MFB9757447.1"/>
    </source>
</evidence>
<comment type="caution">
    <text evidence="1">The sequence shown here is derived from an EMBL/GenBank/DDBJ whole genome shotgun (WGS) entry which is preliminary data.</text>
</comment>
<dbReference type="PANTHER" id="PTHR12969">
    <property type="entry name" value="NGD5/OSM-6/IFT52"/>
    <property type="match status" value="1"/>
</dbReference>
<dbReference type="EMBL" id="JBHMAF010000011">
    <property type="protein sequence ID" value="MFB9757447.1"/>
    <property type="molecule type" value="Genomic_DNA"/>
</dbReference>
<dbReference type="PANTHER" id="PTHR12969:SF7">
    <property type="entry name" value="INTRAFLAGELLAR TRANSPORT PROTEIN 52 HOMOLOG"/>
    <property type="match status" value="1"/>
</dbReference>
<gene>
    <name evidence="1" type="ORF">ACFFMS_02660</name>
</gene>
<dbReference type="RefSeq" id="WP_379947768.1">
    <property type="nucleotide sequence ID" value="NZ_JBHMAF010000011.1"/>
</dbReference>
<dbReference type="InterPro" id="IPR039975">
    <property type="entry name" value="IFT52"/>
</dbReference>
<dbReference type="Proteomes" id="UP001589609">
    <property type="component" value="Unassembled WGS sequence"/>
</dbReference>
<sequence>MDKEEWASVPVEKRIFFNTEADAIANGYTKEGQTQTPSTDLPDGTGKKVLFDNTHGQTAGAADWVIDGGFSDFADALRADHFTVDQLERTIPFTYGEQAVTFDKLKDYDVFIIGEANIPYKKSEQEAMLQYVQNGGSIFFIADHYNADRNKNRWDASEVMNGYRRGAWDNPAKGMTAEEAASPAMQGVQSSNWLADNFGIRFRYNALGDVDNLTDVVTSDQSFGITKDVASVAMHAGSTLAIVDSTKAKGLVYVPTNVEGWGFAVDQAVYNGGGRAEGPFAAISKVGAGKAAFIGDSSPVEDSTPKYLREENGSKKTTYDGFKGEANDATFLVQTVEWLANHETYTSFSQVQGLQLDQPTQTLAMENPATSTEPQTEPWAAPAAGYKWYDPTTYAAGSYGSSKEAPKQIEYKLVHQSTLPNQSEFKIRVELNNLDPNATVSGLKIGMYVSGGQQVAMFQNEDGTWPSSYNYSQQFSVTADIFGHASKELTVKINPTISGDASLRLKLGSDNAITESVKIGAVPVEIYDDTAPTTTVVVDGVSGENHYNQKDVNLSFQATDSPFGVGVDRTEYRINNGE</sequence>
<proteinExistence type="predicted"/>
<dbReference type="GO" id="GO:0003677">
    <property type="term" value="F:DNA binding"/>
    <property type="evidence" value="ECO:0007669"/>
    <property type="project" value="UniProtKB-KW"/>
</dbReference>
<dbReference type="SUPFAM" id="SSF52317">
    <property type="entry name" value="Class I glutamine amidotransferase-like"/>
    <property type="match status" value="1"/>
</dbReference>
<name>A0ABV5WAQ4_9BACI</name>
<evidence type="ECO:0000313" key="2">
    <source>
        <dbReference type="Proteomes" id="UP001589609"/>
    </source>
</evidence>
<dbReference type="InterPro" id="IPR029062">
    <property type="entry name" value="Class_I_gatase-like"/>
</dbReference>
<reference evidence="1 2" key="1">
    <citation type="submission" date="2024-09" db="EMBL/GenBank/DDBJ databases">
        <authorList>
            <person name="Sun Q."/>
            <person name="Mori K."/>
        </authorList>
    </citation>
    <scope>NUCLEOTIDE SEQUENCE [LARGE SCALE GENOMIC DNA]</scope>
    <source>
        <strain evidence="1 2">JCM 11201</strain>
    </source>
</reference>
<keyword evidence="1" id="KW-0238">DNA-binding</keyword>